<evidence type="ECO:0000313" key="3">
    <source>
        <dbReference type="EMBL" id="GAK30202.1"/>
    </source>
</evidence>
<dbReference type="RefSeq" id="WP_052348503.1">
    <property type="nucleotide sequence ID" value="NZ_DF820484.1"/>
</dbReference>
<dbReference type="OrthoDB" id="9805856at2"/>
<evidence type="ECO:0000256" key="1">
    <source>
        <dbReference type="ARBA" id="ARBA00023125"/>
    </source>
</evidence>
<dbReference type="STRING" id="1329250.WOSG25_012990"/>
<dbReference type="AlphaFoldDB" id="A0A069CS40"/>
<dbReference type="InterPro" id="IPR001387">
    <property type="entry name" value="Cro/C1-type_HTH"/>
</dbReference>
<feature type="domain" description="HTH cro/C1-type" evidence="2">
    <location>
        <begin position="7"/>
        <end position="61"/>
    </location>
</feature>
<evidence type="ECO:0000313" key="4">
    <source>
        <dbReference type="Proteomes" id="UP000030643"/>
    </source>
</evidence>
<name>A0A069CS40_WEIOS</name>
<organism evidence="3 4">
    <name type="scientific">Weissella oryzae (strain DSM 25784 / JCM 18191 / LMG 30913 / SG25)</name>
    <dbReference type="NCBI Taxonomy" id="1329250"/>
    <lineage>
        <taxon>Bacteria</taxon>
        <taxon>Bacillati</taxon>
        <taxon>Bacillota</taxon>
        <taxon>Bacilli</taxon>
        <taxon>Lactobacillales</taxon>
        <taxon>Lactobacillaceae</taxon>
        <taxon>Weissella</taxon>
    </lineage>
</organism>
<dbReference type="SMART" id="SM00530">
    <property type="entry name" value="HTH_XRE"/>
    <property type="match status" value="1"/>
</dbReference>
<dbReference type="PANTHER" id="PTHR46558:SF13">
    <property type="entry name" value="HTH-TYPE TRANSCRIPTIONAL REGULATOR IMMR"/>
    <property type="match status" value="1"/>
</dbReference>
<dbReference type="Gene3D" id="1.10.260.40">
    <property type="entry name" value="lambda repressor-like DNA-binding domains"/>
    <property type="match status" value="1"/>
</dbReference>
<dbReference type="SUPFAM" id="SSF47413">
    <property type="entry name" value="lambda repressor-like DNA-binding domains"/>
    <property type="match status" value="1"/>
</dbReference>
<dbReference type="PANTHER" id="PTHR46558">
    <property type="entry name" value="TRACRIPTIONAL REGULATORY PROTEIN-RELATED-RELATED"/>
    <property type="match status" value="1"/>
</dbReference>
<dbReference type="Pfam" id="PF01381">
    <property type="entry name" value="HTH_3"/>
    <property type="match status" value="1"/>
</dbReference>
<gene>
    <name evidence="3" type="ORF">WOSG25_012990</name>
</gene>
<evidence type="ECO:0000259" key="2">
    <source>
        <dbReference type="PROSITE" id="PS50943"/>
    </source>
</evidence>
<dbReference type="InterPro" id="IPR010982">
    <property type="entry name" value="Lambda_DNA-bd_dom_sf"/>
</dbReference>
<keyword evidence="1 3" id="KW-0238">DNA-binding</keyword>
<protein>
    <submittedName>
        <fullName evidence="3">DNA-binding helix-turn-helix protein</fullName>
    </submittedName>
</protein>
<dbReference type="Proteomes" id="UP000030643">
    <property type="component" value="Unassembled WGS sequence"/>
</dbReference>
<dbReference type="PROSITE" id="PS50943">
    <property type="entry name" value="HTH_CROC1"/>
    <property type="match status" value="1"/>
</dbReference>
<dbReference type="GO" id="GO:0003677">
    <property type="term" value="F:DNA binding"/>
    <property type="evidence" value="ECO:0007669"/>
    <property type="project" value="UniProtKB-KW"/>
</dbReference>
<dbReference type="EMBL" id="DF820484">
    <property type="protein sequence ID" value="GAK30202.1"/>
    <property type="molecule type" value="Genomic_DNA"/>
</dbReference>
<proteinExistence type="predicted"/>
<reference evidence="4" key="1">
    <citation type="journal article" date="2014" name="Genome Announc.">
        <title>Draft genome sequence of Weissella oryzae SG25T, isolated from fermented rice grains.</title>
        <authorList>
            <person name="Tanizawa Y."/>
            <person name="Fujisawa T."/>
            <person name="Mochizuki T."/>
            <person name="Kaminuma E."/>
            <person name="Suzuki Y."/>
            <person name="Nakamura Y."/>
            <person name="Tohno M."/>
        </authorList>
    </citation>
    <scope>NUCLEOTIDE SEQUENCE [LARGE SCALE GENOMIC DNA]</scope>
    <source>
        <strain evidence="4">DSM 25784 / JCM 18191 / LMG 30913 / SG25</strain>
    </source>
</reference>
<sequence>MQLGEKITKLRQKMRMNQGEFARLIHVHQSTVSRYERNHIRPDTDTLLILSSLAEVSIHEFLSNRGE</sequence>
<keyword evidence="4" id="KW-1185">Reference proteome</keyword>
<dbReference type="CDD" id="cd00093">
    <property type="entry name" value="HTH_XRE"/>
    <property type="match status" value="1"/>
</dbReference>
<accession>A0A069CS40</accession>